<evidence type="ECO:0000313" key="2">
    <source>
        <dbReference type="EMBL" id="VDK59539.1"/>
    </source>
</evidence>
<dbReference type="AlphaFoldDB" id="A0A183DGB5"/>
<organism evidence="4">
    <name type="scientific">Gongylonema pulchrum</name>
    <dbReference type="NCBI Taxonomy" id="637853"/>
    <lineage>
        <taxon>Eukaryota</taxon>
        <taxon>Metazoa</taxon>
        <taxon>Ecdysozoa</taxon>
        <taxon>Nematoda</taxon>
        <taxon>Chromadorea</taxon>
        <taxon>Rhabditida</taxon>
        <taxon>Spirurina</taxon>
        <taxon>Spiruromorpha</taxon>
        <taxon>Spiruroidea</taxon>
        <taxon>Gongylonematidae</taxon>
        <taxon>Gongylonema</taxon>
    </lineage>
</organism>
<sequence>MPLPNNEYTIYKINLLFINFSSVSGERKEDSDVSSDDGLCSSKQHQQQPQQPPHMMLNPAMAMPPTVQDTNCLAAAAYSNQLAAAASTNPCFNFAYNTHPSMQYIPSADMLHMTTSYQSL</sequence>
<keyword evidence="3" id="KW-1185">Reference proteome</keyword>
<reference evidence="2 3" key="2">
    <citation type="submission" date="2018-11" db="EMBL/GenBank/DDBJ databases">
        <authorList>
            <consortium name="Pathogen Informatics"/>
        </authorList>
    </citation>
    <scope>NUCLEOTIDE SEQUENCE [LARGE SCALE GENOMIC DNA]</scope>
</reference>
<evidence type="ECO:0000313" key="4">
    <source>
        <dbReference type="WBParaSite" id="GPUH_0000776501-mRNA-1"/>
    </source>
</evidence>
<gene>
    <name evidence="2" type="ORF">GPUH_LOCUS7757</name>
</gene>
<dbReference type="Proteomes" id="UP000271098">
    <property type="component" value="Unassembled WGS sequence"/>
</dbReference>
<feature type="region of interest" description="Disordered" evidence="1">
    <location>
        <begin position="26"/>
        <end position="62"/>
    </location>
</feature>
<proteinExistence type="predicted"/>
<dbReference type="WBParaSite" id="GPUH_0000776501-mRNA-1">
    <property type="protein sequence ID" value="GPUH_0000776501-mRNA-1"/>
    <property type="gene ID" value="GPUH_0000776501"/>
</dbReference>
<accession>A0A183DGB5</accession>
<dbReference type="EMBL" id="UYRT01020879">
    <property type="protein sequence ID" value="VDK59539.1"/>
    <property type="molecule type" value="Genomic_DNA"/>
</dbReference>
<dbReference type="OrthoDB" id="10389406at2759"/>
<name>A0A183DGB5_9BILA</name>
<reference evidence="4" key="1">
    <citation type="submission" date="2016-06" db="UniProtKB">
        <authorList>
            <consortium name="WormBaseParasite"/>
        </authorList>
    </citation>
    <scope>IDENTIFICATION</scope>
</reference>
<evidence type="ECO:0000256" key="1">
    <source>
        <dbReference type="SAM" id="MobiDB-lite"/>
    </source>
</evidence>
<evidence type="ECO:0000313" key="3">
    <source>
        <dbReference type="Proteomes" id="UP000271098"/>
    </source>
</evidence>
<protein>
    <submittedName>
        <fullName evidence="4">Orthodenticle</fullName>
    </submittedName>
</protein>